<dbReference type="RefSeq" id="WP_119601494.1">
    <property type="nucleotide sequence ID" value="NZ_QXQA01000013.1"/>
</dbReference>
<comment type="caution">
    <text evidence="1">The sequence shown here is derived from an EMBL/GenBank/DDBJ whole genome shotgun (WGS) entry which is preliminary data.</text>
</comment>
<protein>
    <recommendedName>
        <fullName evidence="3">Ubiquitin-like domain-containing protein</fullName>
    </recommendedName>
</protein>
<dbReference type="Pfam" id="PF08817">
    <property type="entry name" value="YukD"/>
    <property type="match status" value="1"/>
</dbReference>
<dbReference type="SUPFAM" id="SSF54236">
    <property type="entry name" value="Ubiquitin-like"/>
    <property type="match status" value="1"/>
</dbReference>
<dbReference type="AlphaFoldDB" id="A0A3A1URF0"/>
<proteinExistence type="predicted"/>
<sequence>MDYIMISFQYGSGEPVDLKVPLFVTAEELIEILHEAIGSPSGSEWRLQAEPLGRILNLGRTLEQEGVTHGALLTLV</sequence>
<organism evidence="1 2">
    <name type="scientific">Paenibacillus nanensis</name>
    <dbReference type="NCBI Taxonomy" id="393251"/>
    <lineage>
        <taxon>Bacteria</taxon>
        <taxon>Bacillati</taxon>
        <taxon>Bacillota</taxon>
        <taxon>Bacilli</taxon>
        <taxon>Bacillales</taxon>
        <taxon>Paenibacillaceae</taxon>
        <taxon>Paenibacillus</taxon>
    </lineage>
</organism>
<dbReference type="EMBL" id="QXQA01000013">
    <property type="protein sequence ID" value="RIX50815.1"/>
    <property type="molecule type" value="Genomic_DNA"/>
</dbReference>
<dbReference type="OrthoDB" id="2085394at2"/>
<name>A0A3A1URF0_9BACL</name>
<gene>
    <name evidence="1" type="ORF">D3P08_19150</name>
</gene>
<evidence type="ECO:0008006" key="3">
    <source>
        <dbReference type="Google" id="ProtNLM"/>
    </source>
</evidence>
<dbReference type="InterPro" id="IPR024962">
    <property type="entry name" value="YukD-like"/>
</dbReference>
<reference evidence="1 2" key="1">
    <citation type="submission" date="2018-09" db="EMBL/GenBank/DDBJ databases">
        <title>Paenibacillus aracenensis nov. sp. isolated from a cave in southern Spain.</title>
        <authorList>
            <person name="Jurado V."/>
            <person name="Gutierrez-Patricio S."/>
            <person name="Gonzalez-Pimentel J.L."/>
            <person name="Miller A.Z."/>
            <person name="Laiz L."/>
            <person name="Saiz-Jimenez C."/>
        </authorList>
    </citation>
    <scope>NUCLEOTIDE SEQUENCE [LARGE SCALE GENOMIC DNA]</scope>
    <source>
        <strain evidence="1 2">DSM 22867</strain>
    </source>
</reference>
<keyword evidence="2" id="KW-1185">Reference proteome</keyword>
<evidence type="ECO:0000313" key="2">
    <source>
        <dbReference type="Proteomes" id="UP000266482"/>
    </source>
</evidence>
<evidence type="ECO:0000313" key="1">
    <source>
        <dbReference type="EMBL" id="RIX50815.1"/>
    </source>
</evidence>
<dbReference type="Proteomes" id="UP000266482">
    <property type="component" value="Unassembled WGS sequence"/>
</dbReference>
<accession>A0A3A1URF0</accession>
<dbReference type="InterPro" id="IPR029071">
    <property type="entry name" value="Ubiquitin-like_domsf"/>
</dbReference>